<comment type="caution">
    <text evidence="2">The sequence shown here is derived from an EMBL/GenBank/DDBJ whole genome shotgun (WGS) entry which is preliminary data.</text>
</comment>
<evidence type="ECO:0000313" key="2">
    <source>
        <dbReference type="EMBL" id="GIY12839.1"/>
    </source>
</evidence>
<evidence type="ECO:0000256" key="1">
    <source>
        <dbReference type="SAM" id="SignalP"/>
    </source>
</evidence>
<keyword evidence="1" id="KW-0732">Signal</keyword>
<organism evidence="2 3">
    <name type="scientific">Caerostris extrusa</name>
    <name type="common">Bark spider</name>
    <name type="synonym">Caerostris bankana</name>
    <dbReference type="NCBI Taxonomy" id="172846"/>
    <lineage>
        <taxon>Eukaryota</taxon>
        <taxon>Metazoa</taxon>
        <taxon>Ecdysozoa</taxon>
        <taxon>Arthropoda</taxon>
        <taxon>Chelicerata</taxon>
        <taxon>Arachnida</taxon>
        <taxon>Araneae</taxon>
        <taxon>Araneomorphae</taxon>
        <taxon>Entelegynae</taxon>
        <taxon>Araneoidea</taxon>
        <taxon>Araneidae</taxon>
        <taxon>Caerostris</taxon>
    </lineage>
</organism>
<feature type="chain" id="PRO_5043652140" evidence="1">
    <location>
        <begin position="22"/>
        <end position="71"/>
    </location>
</feature>
<dbReference type="EMBL" id="BPLR01006857">
    <property type="protein sequence ID" value="GIY12839.1"/>
    <property type="molecule type" value="Genomic_DNA"/>
</dbReference>
<name>A0AAV4QVK7_CAEEX</name>
<evidence type="ECO:0000313" key="3">
    <source>
        <dbReference type="Proteomes" id="UP001054945"/>
    </source>
</evidence>
<keyword evidence="3" id="KW-1185">Reference proteome</keyword>
<reference evidence="2 3" key="1">
    <citation type="submission" date="2021-06" db="EMBL/GenBank/DDBJ databases">
        <title>Caerostris extrusa draft genome.</title>
        <authorList>
            <person name="Kono N."/>
            <person name="Arakawa K."/>
        </authorList>
    </citation>
    <scope>NUCLEOTIDE SEQUENCE [LARGE SCALE GENOMIC DNA]</scope>
</reference>
<feature type="signal peptide" evidence="1">
    <location>
        <begin position="1"/>
        <end position="21"/>
    </location>
</feature>
<dbReference type="AlphaFoldDB" id="A0AAV4QVK7"/>
<accession>A0AAV4QVK7</accession>
<sequence>MGKWSSFRLAVASALLLRVSQRGPRLWGPIPGRFHKWKIFVKDEEKWLEAATCDTNPLNSCQINLCKISRV</sequence>
<gene>
    <name evidence="2" type="ORF">CEXT_407571</name>
</gene>
<dbReference type="Proteomes" id="UP001054945">
    <property type="component" value="Unassembled WGS sequence"/>
</dbReference>
<proteinExistence type="predicted"/>
<protein>
    <submittedName>
        <fullName evidence="2">Uncharacterized protein</fullName>
    </submittedName>
</protein>